<evidence type="ECO:0000313" key="4">
    <source>
        <dbReference type="Proteomes" id="UP000054538"/>
    </source>
</evidence>
<dbReference type="InterPro" id="IPR018306">
    <property type="entry name" value="Phage_T5_Orf172_DNA-bd"/>
</dbReference>
<evidence type="ECO:0000256" key="1">
    <source>
        <dbReference type="SAM" id="MobiDB-lite"/>
    </source>
</evidence>
<feature type="compositionally biased region" description="Low complexity" evidence="1">
    <location>
        <begin position="59"/>
        <end position="78"/>
    </location>
</feature>
<feature type="region of interest" description="Disordered" evidence="1">
    <location>
        <begin position="1"/>
        <end position="91"/>
    </location>
</feature>
<dbReference type="AlphaFoldDB" id="A0A0D0DE65"/>
<organism evidence="3 4">
    <name type="scientific">Paxillus rubicundulus Ve08.2h10</name>
    <dbReference type="NCBI Taxonomy" id="930991"/>
    <lineage>
        <taxon>Eukaryota</taxon>
        <taxon>Fungi</taxon>
        <taxon>Dikarya</taxon>
        <taxon>Basidiomycota</taxon>
        <taxon>Agaricomycotina</taxon>
        <taxon>Agaricomycetes</taxon>
        <taxon>Agaricomycetidae</taxon>
        <taxon>Boletales</taxon>
        <taxon>Paxilineae</taxon>
        <taxon>Paxillaceae</taxon>
        <taxon>Paxillus</taxon>
    </lineage>
</organism>
<dbReference type="InterPro" id="IPR053006">
    <property type="entry name" value="Meiosis_regulatory"/>
</dbReference>
<dbReference type="Pfam" id="PF10544">
    <property type="entry name" value="T5orf172"/>
    <property type="match status" value="1"/>
</dbReference>
<dbReference type="STRING" id="930991.A0A0D0DE65"/>
<evidence type="ECO:0000313" key="3">
    <source>
        <dbReference type="EMBL" id="KIK95732.1"/>
    </source>
</evidence>
<feature type="domain" description="Bacteriophage T5 Orf172 DNA-binding" evidence="2">
    <location>
        <begin position="174"/>
        <end position="281"/>
    </location>
</feature>
<sequence length="351" mass="38948">MQHALKPINPHTPAKPVSVPSSVTPPSRPHPDSLPLPPAMAHPSISASGRPSHAALNVTPTRPRASSIPSSTTSSPGSNTAQCSGMTKTGRQCTRRIKIPRVHSHLDPDIPALYCHQHKQAMITAQTGFYVSRPGREDKFIEFIHYIPKYLQTDTQLALRVEMEKAPTSSDVSGYIYTFEIRDPKRPDVIQLKVGRAVNLNKRLDQWDKQCQSKEQIPRGWWPGTVEGDEDDTSTSLLKGNIKAGEPGPYSHRIERLVHIELADLSLHAPYLEQGWLNLDKSDASPSAASICTSRGSTSSPAKACLDCGKVHREIFAFPRPDMGKYKGREWDLIVKPVIEKWGKFVRESYA</sequence>
<reference evidence="3 4" key="1">
    <citation type="submission" date="2014-04" db="EMBL/GenBank/DDBJ databases">
        <authorList>
            <consortium name="DOE Joint Genome Institute"/>
            <person name="Kuo A."/>
            <person name="Kohler A."/>
            <person name="Jargeat P."/>
            <person name="Nagy L.G."/>
            <person name="Floudas D."/>
            <person name="Copeland A."/>
            <person name="Barry K.W."/>
            <person name="Cichocki N."/>
            <person name="Veneault-Fourrey C."/>
            <person name="LaButti K."/>
            <person name="Lindquist E.A."/>
            <person name="Lipzen A."/>
            <person name="Lundell T."/>
            <person name="Morin E."/>
            <person name="Murat C."/>
            <person name="Sun H."/>
            <person name="Tunlid A."/>
            <person name="Henrissat B."/>
            <person name="Grigoriev I.V."/>
            <person name="Hibbett D.S."/>
            <person name="Martin F."/>
            <person name="Nordberg H.P."/>
            <person name="Cantor M.N."/>
            <person name="Hua S.X."/>
        </authorList>
    </citation>
    <scope>NUCLEOTIDE SEQUENCE [LARGE SCALE GENOMIC DNA]</scope>
    <source>
        <strain evidence="3 4">Ve08.2h10</strain>
    </source>
</reference>
<evidence type="ECO:0000259" key="2">
    <source>
        <dbReference type="Pfam" id="PF10544"/>
    </source>
</evidence>
<feature type="compositionally biased region" description="Pro residues" evidence="1">
    <location>
        <begin position="26"/>
        <end position="40"/>
    </location>
</feature>
<dbReference type="InParanoid" id="A0A0D0DE65"/>
<gene>
    <name evidence="3" type="ORF">PAXRUDRAFT_140052</name>
</gene>
<proteinExistence type="predicted"/>
<dbReference type="Proteomes" id="UP000054538">
    <property type="component" value="Unassembled WGS sequence"/>
</dbReference>
<dbReference type="PANTHER" id="PTHR28094:SF1">
    <property type="entry name" value="MEIOTICALLY UP-REGULATED GENE 113 PROTEIN"/>
    <property type="match status" value="1"/>
</dbReference>
<protein>
    <submittedName>
        <fullName evidence="3">Unplaced genomic scaffold scaffold_202, whole genome shotgun sequence</fullName>
    </submittedName>
</protein>
<dbReference type="OrthoDB" id="2417614at2759"/>
<feature type="compositionally biased region" description="Polar residues" evidence="1">
    <location>
        <begin position="79"/>
        <end position="91"/>
    </location>
</feature>
<dbReference type="PANTHER" id="PTHR28094">
    <property type="entry name" value="MEIOTICALLY UP-REGULATED GENE 113 PROTEIN"/>
    <property type="match status" value="1"/>
</dbReference>
<name>A0A0D0DE65_9AGAM</name>
<feature type="compositionally biased region" description="Low complexity" evidence="1">
    <location>
        <begin position="14"/>
        <end position="25"/>
    </location>
</feature>
<accession>A0A0D0DE65</accession>
<dbReference type="EMBL" id="KN825024">
    <property type="protein sequence ID" value="KIK95732.1"/>
    <property type="molecule type" value="Genomic_DNA"/>
</dbReference>
<keyword evidence="4" id="KW-1185">Reference proteome</keyword>
<dbReference type="HOGENOM" id="CLU_020641_0_0_1"/>
<reference evidence="4" key="2">
    <citation type="submission" date="2015-01" db="EMBL/GenBank/DDBJ databases">
        <title>Evolutionary Origins and Diversification of the Mycorrhizal Mutualists.</title>
        <authorList>
            <consortium name="DOE Joint Genome Institute"/>
            <consortium name="Mycorrhizal Genomics Consortium"/>
            <person name="Kohler A."/>
            <person name="Kuo A."/>
            <person name="Nagy L.G."/>
            <person name="Floudas D."/>
            <person name="Copeland A."/>
            <person name="Barry K.W."/>
            <person name="Cichocki N."/>
            <person name="Veneault-Fourrey C."/>
            <person name="LaButti K."/>
            <person name="Lindquist E.A."/>
            <person name="Lipzen A."/>
            <person name="Lundell T."/>
            <person name="Morin E."/>
            <person name="Murat C."/>
            <person name="Riley R."/>
            <person name="Ohm R."/>
            <person name="Sun H."/>
            <person name="Tunlid A."/>
            <person name="Henrissat B."/>
            <person name="Grigoriev I.V."/>
            <person name="Hibbett D.S."/>
            <person name="Martin F."/>
        </authorList>
    </citation>
    <scope>NUCLEOTIDE SEQUENCE [LARGE SCALE GENOMIC DNA]</scope>
    <source>
        <strain evidence="4">Ve08.2h10</strain>
    </source>
</reference>